<feature type="compositionally biased region" description="Polar residues" evidence="1">
    <location>
        <begin position="136"/>
        <end position="159"/>
    </location>
</feature>
<accession>A0AA35Q273</accession>
<feature type="region of interest" description="Disordered" evidence="1">
    <location>
        <begin position="107"/>
        <end position="162"/>
    </location>
</feature>
<dbReference type="EMBL" id="CABFNP030000794">
    <property type="protein sequence ID" value="CAI6087310.1"/>
    <property type="molecule type" value="Genomic_DNA"/>
</dbReference>
<gene>
    <name evidence="2" type="ORF">CCHLO57077_00016435</name>
</gene>
<keyword evidence="3" id="KW-1185">Reference proteome</keyword>
<name>A0AA35Q273_9HYPO</name>
<dbReference type="AlphaFoldDB" id="A0AA35Q273"/>
<evidence type="ECO:0000313" key="3">
    <source>
        <dbReference type="Proteomes" id="UP001160390"/>
    </source>
</evidence>
<evidence type="ECO:0000256" key="1">
    <source>
        <dbReference type="SAM" id="MobiDB-lite"/>
    </source>
</evidence>
<organism evidence="2 3">
    <name type="scientific">Clonostachys chloroleuca</name>
    <dbReference type="NCBI Taxonomy" id="1926264"/>
    <lineage>
        <taxon>Eukaryota</taxon>
        <taxon>Fungi</taxon>
        <taxon>Dikarya</taxon>
        <taxon>Ascomycota</taxon>
        <taxon>Pezizomycotina</taxon>
        <taxon>Sordariomycetes</taxon>
        <taxon>Hypocreomycetidae</taxon>
        <taxon>Hypocreales</taxon>
        <taxon>Bionectriaceae</taxon>
        <taxon>Clonostachys</taxon>
    </lineage>
</organism>
<sequence>MEDPPNPYISSFVQYYSRRVGPRGPYGVTNALQKAYSADADSLDRIFLQGGDLAWRAYFLVNKDSVSEHGHEGLGELKRFLAELLSTQPVEDQRAFAKQLDAALRSAQQQSADKDESNGVKKCAKRRRTTIENGILPSNVTPNDASTDSANRESSSQRDSMIRQDGVHVDASLQAAKPFFPDDFFHAIQRIPHSREPGTLVADITLFVQEGQTRDNFGCRMEIGIVKEKIPYYARKLCGVEVEVKDGARYVRYPNGSKIEPDPSLKLRACQRDMIPVLLGHEIDAGFSASPIYKREVEEVRDDTDGVLITIPRREKECGKITVFLGDCCAFEFKNRLGLQLSPTN</sequence>
<reference evidence="2" key="1">
    <citation type="submission" date="2023-01" db="EMBL/GenBank/DDBJ databases">
        <authorList>
            <person name="Piombo E."/>
        </authorList>
    </citation>
    <scope>NUCLEOTIDE SEQUENCE</scope>
</reference>
<evidence type="ECO:0000313" key="2">
    <source>
        <dbReference type="EMBL" id="CAI6087310.1"/>
    </source>
</evidence>
<protein>
    <submittedName>
        <fullName evidence="2">Uncharacterized protein</fullName>
    </submittedName>
</protein>
<proteinExistence type="predicted"/>
<dbReference type="Proteomes" id="UP001160390">
    <property type="component" value="Unassembled WGS sequence"/>
</dbReference>
<comment type="caution">
    <text evidence="2">The sequence shown here is derived from an EMBL/GenBank/DDBJ whole genome shotgun (WGS) entry which is preliminary data.</text>
</comment>